<reference evidence="2" key="1">
    <citation type="journal article" date="2023" name="Front. Plant Sci.">
        <title>Chromosomal-level genome assembly of Melastoma candidum provides insights into trichome evolution.</title>
        <authorList>
            <person name="Zhong Y."/>
            <person name="Wu W."/>
            <person name="Sun C."/>
            <person name="Zou P."/>
            <person name="Liu Y."/>
            <person name="Dai S."/>
            <person name="Zhou R."/>
        </authorList>
    </citation>
    <scope>NUCLEOTIDE SEQUENCE [LARGE SCALE GENOMIC DNA]</scope>
</reference>
<evidence type="ECO:0000313" key="2">
    <source>
        <dbReference type="Proteomes" id="UP001057402"/>
    </source>
</evidence>
<dbReference type="Proteomes" id="UP001057402">
    <property type="component" value="Chromosome 4"/>
</dbReference>
<accession>A0ACB9QZJ3</accession>
<protein>
    <submittedName>
        <fullName evidence="1">Uncharacterized protein</fullName>
    </submittedName>
</protein>
<keyword evidence="2" id="KW-1185">Reference proteome</keyword>
<organism evidence="1 2">
    <name type="scientific">Melastoma candidum</name>
    <dbReference type="NCBI Taxonomy" id="119954"/>
    <lineage>
        <taxon>Eukaryota</taxon>
        <taxon>Viridiplantae</taxon>
        <taxon>Streptophyta</taxon>
        <taxon>Embryophyta</taxon>
        <taxon>Tracheophyta</taxon>
        <taxon>Spermatophyta</taxon>
        <taxon>Magnoliopsida</taxon>
        <taxon>eudicotyledons</taxon>
        <taxon>Gunneridae</taxon>
        <taxon>Pentapetalae</taxon>
        <taxon>rosids</taxon>
        <taxon>malvids</taxon>
        <taxon>Myrtales</taxon>
        <taxon>Melastomataceae</taxon>
        <taxon>Melastomatoideae</taxon>
        <taxon>Melastomateae</taxon>
        <taxon>Melastoma</taxon>
    </lineage>
</organism>
<comment type="caution">
    <text evidence="1">The sequence shown here is derived from an EMBL/GenBank/DDBJ whole genome shotgun (WGS) entry which is preliminary data.</text>
</comment>
<sequence>MAHGTRSNNKAAGKKLHILQGLPLANSKHYSENRADKWNAVILGYLLCICKLKLGLEVMRREYMRVMTVKKQYLQLLEKTAVVPKVTVNKVSKGYYEVKVTSERKGDMLMSTLEAFESVGLDVLQARVSSEKLFSMDALAVARDHGDLDASVVTQQIIKALKRHEG</sequence>
<name>A0ACB9QZJ3_9MYRT</name>
<evidence type="ECO:0000313" key="1">
    <source>
        <dbReference type="EMBL" id="KAI4372014.1"/>
    </source>
</evidence>
<gene>
    <name evidence="1" type="ORF">MLD38_010302</name>
</gene>
<proteinExistence type="predicted"/>
<dbReference type="EMBL" id="CM042883">
    <property type="protein sequence ID" value="KAI4372014.1"/>
    <property type="molecule type" value="Genomic_DNA"/>
</dbReference>